<evidence type="ECO:0000313" key="2">
    <source>
        <dbReference type="EMBL" id="MER7185682.1"/>
    </source>
</evidence>
<reference evidence="2 3" key="1">
    <citation type="submission" date="2024-06" db="EMBL/GenBank/DDBJ databases">
        <title>The Natural Products Discovery Center: Release of the First 8490 Sequenced Strains for Exploring Actinobacteria Biosynthetic Diversity.</title>
        <authorList>
            <person name="Kalkreuter E."/>
            <person name="Kautsar S.A."/>
            <person name="Yang D."/>
            <person name="Bader C.D."/>
            <person name="Teijaro C.N."/>
            <person name="Fluegel L."/>
            <person name="Davis C.M."/>
            <person name="Simpson J.R."/>
            <person name="Lauterbach L."/>
            <person name="Steele A.D."/>
            <person name="Gui C."/>
            <person name="Meng S."/>
            <person name="Li G."/>
            <person name="Viehrig K."/>
            <person name="Ye F."/>
            <person name="Su P."/>
            <person name="Kiefer A.F."/>
            <person name="Nichols A."/>
            <person name="Cepeda A.J."/>
            <person name="Yan W."/>
            <person name="Fan B."/>
            <person name="Jiang Y."/>
            <person name="Adhikari A."/>
            <person name="Zheng C.-J."/>
            <person name="Schuster L."/>
            <person name="Cowan T.M."/>
            <person name="Smanski M.J."/>
            <person name="Chevrette M.G."/>
            <person name="De Carvalho L.P.S."/>
            <person name="Shen B."/>
        </authorList>
    </citation>
    <scope>NUCLEOTIDE SEQUENCE [LARGE SCALE GENOMIC DNA]</scope>
    <source>
        <strain evidence="2 3">NPDC000234</strain>
    </source>
</reference>
<dbReference type="Proteomes" id="UP001474181">
    <property type="component" value="Unassembled WGS sequence"/>
</dbReference>
<gene>
    <name evidence="2" type="ORF">ABT404_40535</name>
</gene>
<feature type="transmembrane region" description="Helical" evidence="1">
    <location>
        <begin position="141"/>
        <end position="163"/>
    </location>
</feature>
<accession>A0ABV1X9I0</accession>
<feature type="transmembrane region" description="Helical" evidence="1">
    <location>
        <begin position="114"/>
        <end position="134"/>
    </location>
</feature>
<sequence>MTTAGQVLYARSRALPATLVALAGTAVFAVWAAARLDSYLDPDRRVPVVALAPLLAAAVIGVTLSSPSEELDRTAVRPWWPRRLAQLAGLTALAAVLLPVAVLGHPETFGPPAMIRNTLGCTGVTAAAAALLGARLSWLPAFGYVSAVYLGSAGVHGSAVTVWAWPVQPGAQPGAWAAALGAFAVGGALFVVRGARAEGPRG</sequence>
<feature type="transmembrane region" description="Helical" evidence="1">
    <location>
        <begin position="46"/>
        <end position="64"/>
    </location>
</feature>
<feature type="transmembrane region" description="Helical" evidence="1">
    <location>
        <begin position="175"/>
        <end position="192"/>
    </location>
</feature>
<keyword evidence="3" id="KW-1185">Reference proteome</keyword>
<keyword evidence="1" id="KW-1133">Transmembrane helix</keyword>
<keyword evidence="1" id="KW-0812">Transmembrane</keyword>
<name>A0ABV1X9I0_9ACTN</name>
<evidence type="ECO:0008006" key="4">
    <source>
        <dbReference type="Google" id="ProtNLM"/>
    </source>
</evidence>
<comment type="caution">
    <text evidence="2">The sequence shown here is derived from an EMBL/GenBank/DDBJ whole genome shotgun (WGS) entry which is preliminary data.</text>
</comment>
<dbReference type="EMBL" id="JBEPEK010000471">
    <property type="protein sequence ID" value="MER7185682.1"/>
    <property type="molecule type" value="Genomic_DNA"/>
</dbReference>
<feature type="transmembrane region" description="Helical" evidence="1">
    <location>
        <begin position="84"/>
        <end position="102"/>
    </location>
</feature>
<evidence type="ECO:0000256" key="1">
    <source>
        <dbReference type="SAM" id="Phobius"/>
    </source>
</evidence>
<protein>
    <recommendedName>
        <fullName evidence="4">Integral membrane protein</fullName>
    </recommendedName>
</protein>
<keyword evidence="1" id="KW-0472">Membrane</keyword>
<proteinExistence type="predicted"/>
<evidence type="ECO:0000313" key="3">
    <source>
        <dbReference type="Proteomes" id="UP001474181"/>
    </source>
</evidence>
<organism evidence="2 3">
    <name type="scientific">Streptomyces hyaluromycini</name>
    <dbReference type="NCBI Taxonomy" id="1377993"/>
    <lineage>
        <taxon>Bacteria</taxon>
        <taxon>Bacillati</taxon>
        <taxon>Actinomycetota</taxon>
        <taxon>Actinomycetes</taxon>
        <taxon>Kitasatosporales</taxon>
        <taxon>Streptomycetaceae</taxon>
        <taxon>Streptomyces</taxon>
    </lineage>
</organism>
<dbReference type="RefSeq" id="WP_350788779.1">
    <property type="nucleotide sequence ID" value="NZ_JBEPEK010000471.1"/>
</dbReference>
<feature type="transmembrane region" description="Helical" evidence="1">
    <location>
        <begin position="14"/>
        <end position="34"/>
    </location>
</feature>